<evidence type="ECO:0000256" key="1">
    <source>
        <dbReference type="ARBA" id="ARBA00023163"/>
    </source>
</evidence>
<dbReference type="EMBL" id="VSKK01000001">
    <property type="protein sequence ID" value="TYB79034.1"/>
    <property type="molecule type" value="Genomic_DNA"/>
</dbReference>
<dbReference type="Pfam" id="PF02357">
    <property type="entry name" value="NusG"/>
    <property type="match status" value="1"/>
</dbReference>
<evidence type="ECO:0000313" key="3">
    <source>
        <dbReference type="EMBL" id="TYB79034.1"/>
    </source>
</evidence>
<proteinExistence type="predicted"/>
<dbReference type="RefSeq" id="WP_148402770.1">
    <property type="nucleotide sequence ID" value="NZ_VSKK01000001.1"/>
</dbReference>
<feature type="domain" description="NusG-like N-terminal" evidence="2">
    <location>
        <begin position="4"/>
        <end position="98"/>
    </location>
</feature>
<reference evidence="3 4" key="1">
    <citation type="submission" date="2019-08" db="EMBL/GenBank/DDBJ databases">
        <title>Genomes of Antarctic Bizionia species.</title>
        <authorList>
            <person name="Bowman J.P."/>
        </authorList>
    </citation>
    <scope>NUCLEOTIDE SEQUENCE [LARGE SCALE GENOMIC DNA]</scope>
    <source>
        <strain evidence="3 4">ADA-4</strain>
    </source>
</reference>
<dbReference type="OrthoDB" id="9796143at2"/>
<comment type="caution">
    <text evidence="3">The sequence shown here is derived from an EMBL/GenBank/DDBJ whole genome shotgun (WGS) entry which is preliminary data.</text>
</comment>
<evidence type="ECO:0000259" key="2">
    <source>
        <dbReference type="Pfam" id="PF02357"/>
    </source>
</evidence>
<dbReference type="AlphaFoldDB" id="A0A5D0REQ6"/>
<dbReference type="SUPFAM" id="SSF82679">
    <property type="entry name" value="N-utilization substance G protein NusG, N-terminal domain"/>
    <property type="match status" value="1"/>
</dbReference>
<dbReference type="Proteomes" id="UP000323720">
    <property type="component" value="Unassembled WGS sequence"/>
</dbReference>
<dbReference type="GO" id="GO:0006354">
    <property type="term" value="P:DNA-templated transcription elongation"/>
    <property type="evidence" value="ECO:0007669"/>
    <property type="project" value="InterPro"/>
</dbReference>
<dbReference type="InterPro" id="IPR006645">
    <property type="entry name" value="NGN-like_dom"/>
</dbReference>
<accession>A0A5D0REQ6</accession>
<dbReference type="Gene3D" id="3.30.70.940">
    <property type="entry name" value="NusG, N-terminal domain"/>
    <property type="match status" value="1"/>
</dbReference>
<keyword evidence="4" id="KW-1185">Reference proteome</keyword>
<dbReference type="CDD" id="cd09895">
    <property type="entry name" value="NGN_SP_UpxY"/>
    <property type="match status" value="1"/>
</dbReference>
<protein>
    <submittedName>
        <fullName evidence="3">Transcriptional elongation/antitermination factor NusG-like protein</fullName>
    </submittedName>
</protein>
<dbReference type="InterPro" id="IPR036735">
    <property type="entry name" value="NGN_dom_sf"/>
</dbReference>
<gene>
    <name evidence="3" type="ORF">ES674_04450</name>
</gene>
<organism evidence="3 4">
    <name type="scientific">Bizionia myxarmorum</name>
    <dbReference type="NCBI Taxonomy" id="291186"/>
    <lineage>
        <taxon>Bacteria</taxon>
        <taxon>Pseudomonadati</taxon>
        <taxon>Bacteroidota</taxon>
        <taxon>Flavobacteriia</taxon>
        <taxon>Flavobacteriales</taxon>
        <taxon>Flavobacteriaceae</taxon>
        <taxon>Bizionia</taxon>
    </lineage>
</organism>
<sequence length="159" mass="18510">MLEKKWYVLYVKSNHEKKVEKRINDSNVDIVAFCPTRTEMRVWSDRKKKVEIPLLSRIVFIQCFEADRAQVFDFPGTVNYLYDNGEPGLVKENEITHLKHISENLNIIGHEIEEMAPGDLISLDRFGFENEDGIIQKSTKNNIWVVLESLGFVVKLQIN</sequence>
<name>A0A5D0REQ6_9FLAO</name>
<keyword evidence="1" id="KW-0804">Transcription</keyword>
<evidence type="ECO:0000313" key="4">
    <source>
        <dbReference type="Proteomes" id="UP000323720"/>
    </source>
</evidence>